<feature type="domain" description="VOC" evidence="1">
    <location>
        <begin position="1"/>
        <end position="122"/>
    </location>
</feature>
<evidence type="ECO:0000313" key="2">
    <source>
        <dbReference type="EMBL" id="MBP0493351.1"/>
    </source>
</evidence>
<dbReference type="PANTHER" id="PTHR34109">
    <property type="entry name" value="BNAUNNG04460D PROTEIN-RELATED"/>
    <property type="match status" value="1"/>
</dbReference>
<dbReference type="Pfam" id="PF00903">
    <property type="entry name" value="Glyoxalase"/>
    <property type="match status" value="1"/>
</dbReference>
<dbReference type="SUPFAM" id="SSF54593">
    <property type="entry name" value="Glyoxalase/Bleomycin resistance protein/Dihydroxybiphenyl dioxygenase"/>
    <property type="match status" value="1"/>
</dbReference>
<evidence type="ECO:0000313" key="3">
    <source>
        <dbReference type="Proteomes" id="UP000677537"/>
    </source>
</evidence>
<proteinExistence type="predicted"/>
<keyword evidence="3" id="KW-1185">Reference proteome</keyword>
<comment type="caution">
    <text evidence="2">The sequence shown here is derived from an EMBL/GenBank/DDBJ whole genome shotgun (WGS) entry which is preliminary data.</text>
</comment>
<evidence type="ECO:0000259" key="1">
    <source>
        <dbReference type="PROSITE" id="PS51819"/>
    </source>
</evidence>
<dbReference type="PANTHER" id="PTHR34109:SF1">
    <property type="entry name" value="VOC DOMAIN-CONTAINING PROTEIN"/>
    <property type="match status" value="1"/>
</dbReference>
<dbReference type="Gene3D" id="3.30.720.110">
    <property type="match status" value="1"/>
</dbReference>
<dbReference type="Proteomes" id="UP000677537">
    <property type="component" value="Unassembled WGS sequence"/>
</dbReference>
<dbReference type="RefSeq" id="WP_209373559.1">
    <property type="nucleotide sequence ID" value="NZ_JAGIZA010000005.1"/>
</dbReference>
<dbReference type="InterPro" id="IPR029068">
    <property type="entry name" value="Glyas_Bleomycin-R_OHBP_Dase"/>
</dbReference>
<reference evidence="2" key="1">
    <citation type="submission" date="2021-03" db="EMBL/GenBank/DDBJ databases">
        <authorList>
            <person name="So Y."/>
        </authorList>
    </citation>
    <scope>NUCLEOTIDE SEQUENCE</scope>
    <source>
        <strain evidence="2">SG15</strain>
    </source>
</reference>
<name>A0A940MZK3_9PROT</name>
<sequence length="122" mass="13294">MIPCLRYRDVAGAMAFLQDAFGLAEHAAYAGEGGWIEHAERVSGTGMAMLGSVKEDGQGWLGVAEVGGFTQTIHVVRDDVDAHCRRARQAWAEVVREPLGEGYRGRGYAARDPKGHVWFFGT</sequence>
<protein>
    <submittedName>
        <fullName evidence="2">VOC family protein</fullName>
    </submittedName>
</protein>
<dbReference type="EMBL" id="JAGIZA010000005">
    <property type="protein sequence ID" value="MBP0493351.1"/>
    <property type="molecule type" value="Genomic_DNA"/>
</dbReference>
<accession>A0A940MZK3</accession>
<dbReference type="InterPro" id="IPR037523">
    <property type="entry name" value="VOC_core"/>
</dbReference>
<dbReference type="InterPro" id="IPR004360">
    <property type="entry name" value="Glyas_Fos-R_dOase_dom"/>
</dbReference>
<dbReference type="PROSITE" id="PS51819">
    <property type="entry name" value="VOC"/>
    <property type="match status" value="1"/>
</dbReference>
<dbReference type="Gene3D" id="3.30.720.120">
    <property type="match status" value="1"/>
</dbReference>
<gene>
    <name evidence="2" type="ORF">J5Y10_11245</name>
</gene>
<organism evidence="2 3">
    <name type="scientific">Roseomonas indoligenes</name>
    <dbReference type="NCBI Taxonomy" id="2820811"/>
    <lineage>
        <taxon>Bacteria</taxon>
        <taxon>Pseudomonadati</taxon>
        <taxon>Pseudomonadota</taxon>
        <taxon>Alphaproteobacteria</taxon>
        <taxon>Acetobacterales</taxon>
        <taxon>Roseomonadaceae</taxon>
        <taxon>Roseomonas</taxon>
    </lineage>
</organism>
<dbReference type="AlphaFoldDB" id="A0A940MZK3"/>